<dbReference type="GO" id="GO:0030246">
    <property type="term" value="F:carbohydrate binding"/>
    <property type="evidence" value="ECO:0007669"/>
    <property type="project" value="InterPro"/>
</dbReference>
<accession>A0A0F9JC16</accession>
<dbReference type="AlphaFoldDB" id="A0A0F9JC16"/>
<gene>
    <name evidence="1" type="ORF">LCGC14_1472110</name>
</gene>
<dbReference type="SUPFAM" id="SSF49503">
    <property type="entry name" value="Cupredoxins"/>
    <property type="match status" value="1"/>
</dbReference>
<dbReference type="PANTHER" id="PTHR36507:SF1">
    <property type="entry name" value="BLL1555 PROTEIN"/>
    <property type="match status" value="1"/>
</dbReference>
<dbReference type="PANTHER" id="PTHR36507">
    <property type="entry name" value="BLL1555 PROTEIN"/>
    <property type="match status" value="1"/>
</dbReference>
<dbReference type="SUPFAM" id="SSF49452">
    <property type="entry name" value="Starch-binding domain-like"/>
    <property type="match status" value="1"/>
</dbReference>
<dbReference type="InterPro" id="IPR052721">
    <property type="entry name" value="ET_Amicyanin"/>
</dbReference>
<reference evidence="1" key="1">
    <citation type="journal article" date="2015" name="Nature">
        <title>Complex archaea that bridge the gap between prokaryotes and eukaryotes.</title>
        <authorList>
            <person name="Spang A."/>
            <person name="Saw J.H."/>
            <person name="Jorgensen S.L."/>
            <person name="Zaremba-Niedzwiedzka K."/>
            <person name="Martijn J."/>
            <person name="Lind A.E."/>
            <person name="van Eijk R."/>
            <person name="Schleper C."/>
            <person name="Guy L."/>
            <person name="Ettema T.J."/>
        </authorList>
    </citation>
    <scope>NUCLEOTIDE SEQUENCE</scope>
</reference>
<sequence>MFKSLYCLIFSVLIAVPVFADENTGSISGKVKIFRARRSADVVVYLTDVPGTFKPSEDRPKIDQKNLIFMPHVLPVVVGTTVDFANNDNVKHNIFSPSKAKKFNLGTYGKDVIKQETFDKEGEVALACNVHAEMSAYIVVLHNPYFAKTENDGKFTMGNIPPGQYTLKTWHEKKRPYEQKITVEAGKTTEIKIELKR</sequence>
<dbReference type="Gene3D" id="2.60.40.420">
    <property type="entry name" value="Cupredoxins - blue copper proteins"/>
    <property type="match status" value="1"/>
</dbReference>
<evidence type="ECO:0000313" key="1">
    <source>
        <dbReference type="EMBL" id="KKM67334.1"/>
    </source>
</evidence>
<dbReference type="Pfam" id="PF13620">
    <property type="entry name" value="CarboxypepD_reg"/>
    <property type="match status" value="1"/>
</dbReference>
<evidence type="ECO:0008006" key="2">
    <source>
        <dbReference type="Google" id="ProtNLM"/>
    </source>
</evidence>
<dbReference type="EMBL" id="LAZR01010365">
    <property type="protein sequence ID" value="KKM67334.1"/>
    <property type="molecule type" value="Genomic_DNA"/>
</dbReference>
<organism evidence="1">
    <name type="scientific">marine sediment metagenome</name>
    <dbReference type="NCBI Taxonomy" id="412755"/>
    <lineage>
        <taxon>unclassified sequences</taxon>
        <taxon>metagenomes</taxon>
        <taxon>ecological metagenomes</taxon>
    </lineage>
</organism>
<proteinExistence type="predicted"/>
<dbReference type="InterPro" id="IPR013784">
    <property type="entry name" value="Carb-bd-like_fold"/>
</dbReference>
<name>A0A0F9JC16_9ZZZZ</name>
<dbReference type="InterPro" id="IPR008972">
    <property type="entry name" value="Cupredoxin"/>
</dbReference>
<protein>
    <recommendedName>
        <fullName evidence="2">Rhamnogalacturonan lyase domain-containing protein</fullName>
    </recommendedName>
</protein>
<comment type="caution">
    <text evidence="1">The sequence shown here is derived from an EMBL/GenBank/DDBJ whole genome shotgun (WGS) entry which is preliminary data.</text>
</comment>